<gene>
    <name evidence="1" type="ORF">IG616_01295</name>
</gene>
<dbReference type="RefSeq" id="WP_192145672.1">
    <property type="nucleotide sequence ID" value="NZ_JACYXI010000001.1"/>
</dbReference>
<dbReference type="Pfam" id="PF06252">
    <property type="entry name" value="GemA"/>
    <property type="match status" value="1"/>
</dbReference>
<dbReference type="Proteomes" id="UP000632063">
    <property type="component" value="Unassembled WGS sequence"/>
</dbReference>
<name>A0ABR9CHJ0_9HYPH</name>
<dbReference type="EMBL" id="JACYXI010000001">
    <property type="protein sequence ID" value="MBD8890169.1"/>
    <property type="molecule type" value="Genomic_DNA"/>
</dbReference>
<sequence>MSDLAAIHVLKKKARLDDDSYRDLMARETGKRSAKDLTPAERRTFITVLNGLSGGAQTTSRTSGKYEAKLQALWIAGYNLCVVHQRSNAAMRSFLKRQTGLDHSRFLHNEADALKAIEGLKVWIRRATGNDGLFKTEQGLPRLYNDPRFQVVTHIWSELVKLDRLPAANLTVFLQAETGQEWPEHIEQGQWIDLQNKLGQLLREKGKKA</sequence>
<evidence type="ECO:0000313" key="2">
    <source>
        <dbReference type="Proteomes" id="UP000632063"/>
    </source>
</evidence>
<organism evidence="1 2">
    <name type="scientific">Roseibium litorale</name>
    <dbReference type="NCBI Taxonomy" id="2803841"/>
    <lineage>
        <taxon>Bacteria</taxon>
        <taxon>Pseudomonadati</taxon>
        <taxon>Pseudomonadota</taxon>
        <taxon>Alphaproteobacteria</taxon>
        <taxon>Hyphomicrobiales</taxon>
        <taxon>Stappiaceae</taxon>
        <taxon>Roseibium</taxon>
    </lineage>
</organism>
<comment type="caution">
    <text evidence="1">The sequence shown here is derived from an EMBL/GenBank/DDBJ whole genome shotgun (WGS) entry which is preliminary data.</text>
</comment>
<keyword evidence="2" id="KW-1185">Reference proteome</keyword>
<dbReference type="InterPro" id="IPR009363">
    <property type="entry name" value="Phage_Mu_Gp16"/>
</dbReference>
<proteinExistence type="predicted"/>
<protein>
    <submittedName>
        <fullName evidence="1">Regulatory protein GemA</fullName>
    </submittedName>
</protein>
<reference evidence="2" key="1">
    <citation type="submission" date="2020-09" db="EMBL/GenBank/DDBJ databases">
        <title>The genome sequence of strain Labrenzia suaedae 4C16A.</title>
        <authorList>
            <person name="Liu Y."/>
        </authorList>
    </citation>
    <scope>NUCLEOTIDE SEQUENCE [LARGE SCALE GENOMIC DNA]</scope>
    <source>
        <strain evidence="2">4C16A</strain>
    </source>
</reference>
<accession>A0ABR9CHJ0</accession>
<evidence type="ECO:0000313" key="1">
    <source>
        <dbReference type="EMBL" id="MBD8890169.1"/>
    </source>
</evidence>
<reference evidence="1 2" key="2">
    <citation type="journal article" date="2021" name="Int. J. Syst. Evol. Microbiol.">
        <title>Roseibium litorale sp. nov., isolated from a tidal flat sediment and proposal for the reclassification of Labrenzia polysiphoniae as Roseibium polysiphoniae comb. nov.</title>
        <authorList>
            <person name="Liu Y."/>
            <person name="Pei T."/>
            <person name="Du J."/>
            <person name="Chao M."/>
            <person name="Deng M.R."/>
            <person name="Zhu H."/>
        </authorList>
    </citation>
    <scope>NUCLEOTIDE SEQUENCE [LARGE SCALE GENOMIC DNA]</scope>
    <source>
        <strain evidence="1 2">4C16A</strain>
    </source>
</reference>